<dbReference type="Proteomes" id="UP001631969">
    <property type="component" value="Unassembled WGS sequence"/>
</dbReference>
<evidence type="ECO:0000313" key="2">
    <source>
        <dbReference type="Proteomes" id="UP001631969"/>
    </source>
</evidence>
<comment type="caution">
    <text evidence="1">The sequence shown here is derived from an EMBL/GenBank/DDBJ whole genome shotgun (WGS) entry which is preliminary data.</text>
</comment>
<name>A0ACC7P371_9BACL</name>
<keyword evidence="2" id="KW-1185">Reference proteome</keyword>
<dbReference type="EMBL" id="JBJURJ010000014">
    <property type="protein sequence ID" value="MFM9330761.1"/>
    <property type="molecule type" value="Genomic_DNA"/>
</dbReference>
<accession>A0ACC7P371</accession>
<proteinExistence type="predicted"/>
<gene>
    <name evidence="1" type="ORF">ACI1P1_20940</name>
</gene>
<organism evidence="1 2">
    <name type="scientific">Paenibacillus mesotrionivorans</name>
    <dbReference type="NCBI Taxonomy" id="3160968"/>
    <lineage>
        <taxon>Bacteria</taxon>
        <taxon>Bacillati</taxon>
        <taxon>Bacillota</taxon>
        <taxon>Bacilli</taxon>
        <taxon>Bacillales</taxon>
        <taxon>Paenibacillaceae</taxon>
        <taxon>Paenibacillus</taxon>
    </lineage>
</organism>
<evidence type="ECO:0000313" key="1">
    <source>
        <dbReference type="EMBL" id="MFM9330761.1"/>
    </source>
</evidence>
<reference evidence="1" key="1">
    <citation type="submission" date="2024-12" db="EMBL/GenBank/DDBJ databases">
        <authorList>
            <person name="Wu N."/>
        </authorList>
    </citation>
    <scope>NUCLEOTIDE SEQUENCE</scope>
    <source>
        <strain evidence="1">P15</strain>
    </source>
</reference>
<protein>
    <submittedName>
        <fullName evidence="1">Extracellular solute-binding protein</fullName>
    </submittedName>
</protein>
<sequence length="515" mass="56082">MGQNKWGPALLSAAILGTLAAGCGSSSEQAANSPSTGASSAASASTAPAEPSKPVKLEIIQNASGLPAADKDFIKQDLDKALNVDINMTAYAAGDDYKNQLNVRMASGNFPDLFGVDKAAIKQYIQQGLLLDLTPYLDKELKPVKDFIGVDSIKKATFDGKVYAIAKAPTIPYSTFWIRKDWLDKLKLQTPATYDELLAVSKAFTEQDPDGNGKKDTFGLTGGKLGTFAPFFGGYGVGYFAEFYVKDGKIVNSLYEPGMKDALTMINKFIASGSVDPELMANTGTQHLEKAIKGQAGIIYTDWASIAKDQPMEQIKKVNPNAQWVQLAPPKGPAGAIESSFDIGNAGALFALPKTLEKDPVKLKKVFELLNYVSGKEGSQLVQFGQKGKHFNLEGEKVVPTELMGKEAGYTWLYQFTGRPELSYLQVKFAPQSGYIDFANKQERIKALNGFLISPDGYNHADAIRFIEEEFTKFAYGKRPISEYDAFLKTLETTMNYKTLLDSAQKQLQALGYGK</sequence>